<dbReference type="EMBL" id="PYHO01000042">
    <property type="protein sequence ID" value="PSR44182.1"/>
    <property type="molecule type" value="Genomic_DNA"/>
</dbReference>
<name>A0A2T2XV95_9ENTR</name>
<dbReference type="GO" id="GO:0005524">
    <property type="term" value="F:ATP binding"/>
    <property type="evidence" value="ECO:0007669"/>
    <property type="project" value="UniProtKB-KW"/>
</dbReference>
<gene>
    <name evidence="1" type="ORF">C8256_24610</name>
</gene>
<evidence type="ECO:0000313" key="1">
    <source>
        <dbReference type="EMBL" id="PSR44182.1"/>
    </source>
</evidence>
<keyword evidence="1" id="KW-0067">ATP-binding</keyword>
<dbReference type="AlphaFoldDB" id="A0A2T2XV95"/>
<dbReference type="Pfam" id="PF12128">
    <property type="entry name" value="DUF3584"/>
    <property type="match status" value="1"/>
</dbReference>
<dbReference type="Proteomes" id="UP000240892">
    <property type="component" value="Unassembled WGS sequence"/>
</dbReference>
<organism evidence="1 2">
    <name type="scientific">Kluyvera genomosp. 2</name>
    <dbReference type="NCBI Taxonomy" id="2774054"/>
    <lineage>
        <taxon>Bacteria</taxon>
        <taxon>Pseudomonadati</taxon>
        <taxon>Pseudomonadota</taxon>
        <taxon>Gammaproteobacteria</taxon>
        <taxon>Enterobacterales</taxon>
        <taxon>Enterobacteriaceae</taxon>
        <taxon>Kluyvera</taxon>
    </lineage>
</organism>
<protein>
    <submittedName>
        <fullName evidence="1">ATP-binding protein</fullName>
    </submittedName>
</protein>
<comment type="caution">
    <text evidence="1">The sequence shown here is derived from an EMBL/GenBank/DDBJ whole genome shotgun (WGS) entry which is preliminary data.</text>
</comment>
<proteinExistence type="predicted"/>
<dbReference type="InterPro" id="IPR021979">
    <property type="entry name" value="DUF3584"/>
</dbReference>
<keyword evidence="1" id="KW-0547">Nucleotide-binding</keyword>
<evidence type="ECO:0000313" key="2">
    <source>
        <dbReference type="Proteomes" id="UP000240892"/>
    </source>
</evidence>
<keyword evidence="2" id="KW-1185">Reference proteome</keyword>
<accession>A0A2T2XV95</accession>
<reference evidence="1 2" key="1">
    <citation type="submission" date="2018-03" db="EMBL/GenBank/DDBJ databases">
        <title>First report of an OXA-48+CTX-M-M-producing Kluyvera ascorbata clone recovered from patients admitted in a University Hospital in Madrid, Spain.</title>
        <authorList>
            <person name="Hernandez-Garcia M."/>
            <person name="Leon-Sampedro R."/>
            <person name="Perez-Viso B."/>
            <person name="Morosini M.I."/>
            <person name="Lopez-Fresnena N."/>
            <person name="Coque T.M."/>
            <person name="Bonten M."/>
            <person name="Malhotra-Kumar S."/>
            <person name="Ruiz-Garbajosa P."/>
            <person name="Canton R."/>
        </authorList>
    </citation>
    <scope>NUCLEOTIDE SEQUENCE [LARGE SCALE GENOMIC DNA]</scope>
    <source>
        <strain evidence="1 2">KA2</strain>
    </source>
</reference>
<sequence length="229" mass="26152">MYILQAIFMKSALLRIITNQSAFPSLTEISLTGHSNISGTNGAGKTSSLVLVPVFYGIDPQYMVREKPKTFLDFYLSKARSFVIFEYQRQDQISCVVLYRHNNTLHYRFVKGDADSTLFTEQSKMKLNNAENIDCWLSEDIAQITEVSRQIKTIKDYCAIIQHNLSHLSPIKARQSGLKDIADKFSLCRPGKSMRHIERLTSVMHKKTKLMEGLKDMVADCFIDSQLNN</sequence>